<dbReference type="InterPro" id="IPR013106">
    <property type="entry name" value="Ig_V-set"/>
</dbReference>
<protein>
    <recommendedName>
        <fullName evidence="3">Ig-like domain-containing protein</fullName>
    </recommendedName>
</protein>
<keyword evidence="2" id="KW-0732">Signal</keyword>
<dbReference type="SMART" id="SM00409">
    <property type="entry name" value="IG"/>
    <property type="match status" value="2"/>
</dbReference>
<evidence type="ECO:0000256" key="1">
    <source>
        <dbReference type="SAM" id="Phobius"/>
    </source>
</evidence>
<keyword evidence="1" id="KW-0812">Transmembrane</keyword>
<reference evidence="4" key="1">
    <citation type="submission" date="2025-08" db="UniProtKB">
        <authorList>
            <consortium name="Ensembl"/>
        </authorList>
    </citation>
    <scope>IDENTIFICATION</scope>
</reference>
<feature type="domain" description="Ig-like" evidence="3">
    <location>
        <begin position="128"/>
        <end position="221"/>
    </location>
</feature>
<evidence type="ECO:0000313" key="5">
    <source>
        <dbReference type="Proteomes" id="UP000694427"/>
    </source>
</evidence>
<dbReference type="Proteomes" id="UP000694427">
    <property type="component" value="Unplaced"/>
</dbReference>
<keyword evidence="5" id="KW-1185">Reference proteome</keyword>
<dbReference type="PROSITE" id="PS50835">
    <property type="entry name" value="IG_LIKE"/>
    <property type="match status" value="1"/>
</dbReference>
<reference evidence="4" key="2">
    <citation type="submission" date="2025-09" db="UniProtKB">
        <authorList>
            <consortium name="Ensembl"/>
        </authorList>
    </citation>
    <scope>IDENTIFICATION</scope>
</reference>
<keyword evidence="1" id="KW-0472">Membrane</keyword>
<evidence type="ECO:0000259" key="3">
    <source>
        <dbReference type="PROSITE" id="PS50835"/>
    </source>
</evidence>
<feature type="transmembrane region" description="Helical" evidence="1">
    <location>
        <begin position="239"/>
        <end position="261"/>
    </location>
</feature>
<dbReference type="PANTHER" id="PTHR21063">
    <property type="entry name" value="LFA-3"/>
    <property type="match status" value="1"/>
</dbReference>
<dbReference type="Gene3D" id="2.60.40.10">
    <property type="entry name" value="Immunoglobulins"/>
    <property type="match status" value="2"/>
</dbReference>
<dbReference type="CDD" id="cd00096">
    <property type="entry name" value="Ig"/>
    <property type="match status" value="1"/>
</dbReference>
<keyword evidence="1" id="KW-1133">Transmembrane helix</keyword>
<sequence>MFHVLVLFCLCWRRPLGVFGAETQSVMEGDSVTLNADVTGICEDDVLWNYRDKNSLIAKINREAKTSSTYDGPDGRFRDRVKLDDQTGSLTITNITTEHAGVYQLQISGAKLTSKTFNVTVYAFLPVPVISSDFSQCSSSSLSSSSSSSSQQNCSLVCSVVNVGHVTLSWYKGNSLLSSISVSDLSISLSLPLEVEYQDNNTYSCVLNNPISNQTQHLDITQLCHTCAAPDGQSPSHPVSLIVLISAGSLLIISLFGIFCICRKYRESDQEVVDDVAVQTHDEEIIYADPTFYKINPQEMTAKEENHVEYATVCIRS</sequence>
<proteinExistence type="predicted"/>
<dbReference type="PANTHER" id="PTHR21063:SF4">
    <property type="entry name" value="CD48 ANTIGEN-RELATED"/>
    <property type="match status" value="1"/>
</dbReference>
<evidence type="ECO:0000313" key="4">
    <source>
        <dbReference type="Ensembl" id="ENSCCRP00010049494.1"/>
    </source>
</evidence>
<evidence type="ECO:0000256" key="2">
    <source>
        <dbReference type="SAM" id="SignalP"/>
    </source>
</evidence>
<dbReference type="AlphaFoldDB" id="A0A8C1KNN1"/>
<dbReference type="InterPro" id="IPR036179">
    <property type="entry name" value="Ig-like_dom_sf"/>
</dbReference>
<dbReference type="InterPro" id="IPR007110">
    <property type="entry name" value="Ig-like_dom"/>
</dbReference>
<dbReference type="SUPFAM" id="SSF48726">
    <property type="entry name" value="Immunoglobulin"/>
    <property type="match status" value="2"/>
</dbReference>
<dbReference type="InterPro" id="IPR013783">
    <property type="entry name" value="Ig-like_fold"/>
</dbReference>
<feature type="chain" id="PRO_5034474149" description="Ig-like domain-containing protein" evidence="2">
    <location>
        <begin position="21"/>
        <end position="317"/>
    </location>
</feature>
<organism evidence="4 5">
    <name type="scientific">Cyprinus carpio</name>
    <name type="common">Common carp</name>
    <dbReference type="NCBI Taxonomy" id="7962"/>
    <lineage>
        <taxon>Eukaryota</taxon>
        <taxon>Metazoa</taxon>
        <taxon>Chordata</taxon>
        <taxon>Craniata</taxon>
        <taxon>Vertebrata</taxon>
        <taxon>Euteleostomi</taxon>
        <taxon>Actinopterygii</taxon>
        <taxon>Neopterygii</taxon>
        <taxon>Teleostei</taxon>
        <taxon>Ostariophysi</taxon>
        <taxon>Cypriniformes</taxon>
        <taxon>Cyprinidae</taxon>
        <taxon>Cyprininae</taxon>
        <taxon>Cyprinus</taxon>
    </lineage>
</organism>
<dbReference type="Ensembl" id="ENSCCRT00010054248.1">
    <property type="protein sequence ID" value="ENSCCRP00010049494.1"/>
    <property type="gene ID" value="ENSCCRG00010020956.1"/>
</dbReference>
<accession>A0A8C1KNN1</accession>
<dbReference type="Pfam" id="PF07686">
    <property type="entry name" value="V-set"/>
    <property type="match status" value="1"/>
</dbReference>
<name>A0A8C1KNN1_CYPCA</name>
<dbReference type="InterPro" id="IPR003599">
    <property type="entry name" value="Ig_sub"/>
</dbReference>
<feature type="signal peptide" evidence="2">
    <location>
        <begin position="1"/>
        <end position="20"/>
    </location>
</feature>